<dbReference type="OrthoDB" id="9807210at2"/>
<sequence length="384" mass="43933">MTVLHNIHTIEESTIDVILKDGKITDIQAEEKGNDNALHLYFDNAFIFPGLINSHDHLEFNLFPQLGNFIYNNYLEWGSDIHQQDKDIINAVLKVPKQLRAKWGMYKNLVSGVTTVVQHGAVFNLNAPIDIFQDSFSLHSIGLEKHWKYKLNKLFAKNQPYVIHIGEGTDDVVFKEIDELIKWNFLKRKIIAVHGIAMNNEQAKAFDALIWCPDSNFFLYNTTAQIDKLKKETKVLFGTDSTVSADWNIWKQLRMARATGMLTDDELFNTLNLSPALVWGLSSIGSIAENKNADIVIAKLKNKEDKLDSFFSLNPEDILLIIKNEGVILFDEQLFSQLKDHIQMSDYSKIFINNTGKFVKGNIPALMNEIKKYEPEIIFPVEVE</sequence>
<dbReference type="Proteomes" id="UP000321533">
    <property type="component" value="Chromosome"/>
</dbReference>
<evidence type="ECO:0000256" key="1">
    <source>
        <dbReference type="ARBA" id="ARBA00022801"/>
    </source>
</evidence>
<feature type="domain" description="Amidohydrolase-related" evidence="2">
    <location>
        <begin position="183"/>
        <end position="316"/>
    </location>
</feature>
<evidence type="ECO:0000313" key="3">
    <source>
        <dbReference type="EMBL" id="QEC66170.1"/>
    </source>
</evidence>
<protein>
    <submittedName>
        <fullName evidence="3">Amidohydrolase family protein</fullName>
    </submittedName>
</protein>
<dbReference type="GO" id="GO:0016810">
    <property type="term" value="F:hydrolase activity, acting on carbon-nitrogen (but not peptide) bonds"/>
    <property type="evidence" value="ECO:0007669"/>
    <property type="project" value="InterPro"/>
</dbReference>
<proteinExistence type="predicted"/>
<dbReference type="InterPro" id="IPR050287">
    <property type="entry name" value="MTA/SAH_deaminase"/>
</dbReference>
<dbReference type="InterPro" id="IPR032466">
    <property type="entry name" value="Metal_Hydrolase"/>
</dbReference>
<dbReference type="RefSeq" id="WP_147187970.1">
    <property type="nucleotide sequence ID" value="NZ_CP042435.1"/>
</dbReference>
<dbReference type="SUPFAM" id="SSF51556">
    <property type="entry name" value="Metallo-dependent hydrolases"/>
    <property type="match status" value="1"/>
</dbReference>
<dbReference type="InterPro" id="IPR011059">
    <property type="entry name" value="Metal-dep_hydrolase_composite"/>
</dbReference>
<keyword evidence="4" id="KW-1185">Reference proteome</keyword>
<dbReference type="AlphaFoldDB" id="A0A5B8V469"/>
<evidence type="ECO:0000259" key="2">
    <source>
        <dbReference type="Pfam" id="PF01979"/>
    </source>
</evidence>
<gene>
    <name evidence="3" type="ORF">FRZ67_02185</name>
</gene>
<name>A0A5B8V469_9BACT</name>
<dbReference type="PANTHER" id="PTHR43794:SF11">
    <property type="entry name" value="AMIDOHYDROLASE-RELATED DOMAIN-CONTAINING PROTEIN"/>
    <property type="match status" value="1"/>
</dbReference>
<organism evidence="3 4">
    <name type="scientific">Panacibacter ginsenosidivorans</name>
    <dbReference type="NCBI Taxonomy" id="1813871"/>
    <lineage>
        <taxon>Bacteria</taxon>
        <taxon>Pseudomonadati</taxon>
        <taxon>Bacteroidota</taxon>
        <taxon>Chitinophagia</taxon>
        <taxon>Chitinophagales</taxon>
        <taxon>Chitinophagaceae</taxon>
        <taxon>Panacibacter</taxon>
    </lineage>
</organism>
<dbReference type="Gene3D" id="3.20.20.140">
    <property type="entry name" value="Metal-dependent hydrolases"/>
    <property type="match status" value="2"/>
</dbReference>
<dbReference type="InterPro" id="IPR006680">
    <property type="entry name" value="Amidohydro-rel"/>
</dbReference>
<dbReference type="EMBL" id="CP042435">
    <property type="protein sequence ID" value="QEC66170.1"/>
    <property type="molecule type" value="Genomic_DNA"/>
</dbReference>
<dbReference type="Pfam" id="PF01979">
    <property type="entry name" value="Amidohydro_1"/>
    <property type="match status" value="1"/>
</dbReference>
<reference evidence="3 4" key="1">
    <citation type="journal article" date="2016" name="Int. J. Syst. Evol. Microbiol.">
        <title>Panacibacter ginsenosidivorans gen. nov., sp. nov., with ginsenoside converting activity isolated from soil of a ginseng field.</title>
        <authorList>
            <person name="Siddiqi M.Z."/>
            <person name="Muhammad Shafi S."/>
            <person name="Choi K.D."/>
            <person name="Im W.T."/>
        </authorList>
    </citation>
    <scope>NUCLEOTIDE SEQUENCE [LARGE SCALE GENOMIC DNA]</scope>
    <source>
        <strain evidence="3 4">Gsoil1550</strain>
    </source>
</reference>
<evidence type="ECO:0000313" key="4">
    <source>
        <dbReference type="Proteomes" id="UP000321533"/>
    </source>
</evidence>
<dbReference type="PANTHER" id="PTHR43794">
    <property type="entry name" value="AMINOHYDROLASE SSNA-RELATED"/>
    <property type="match status" value="1"/>
</dbReference>
<accession>A0A5B8V469</accession>
<dbReference type="KEGG" id="pgin:FRZ67_02185"/>
<keyword evidence="1 3" id="KW-0378">Hydrolase</keyword>
<dbReference type="Gene3D" id="2.30.40.10">
    <property type="entry name" value="Urease, subunit C, domain 1"/>
    <property type="match status" value="1"/>
</dbReference>